<dbReference type="PANTHER" id="PTHR47958">
    <property type="entry name" value="ATP-DEPENDENT RNA HELICASE DBP3"/>
    <property type="match status" value="1"/>
</dbReference>
<protein>
    <recommendedName>
        <fullName evidence="2">Helicase C-terminal domain-containing protein</fullName>
    </recommendedName>
</protein>
<dbReference type="InterPro" id="IPR001650">
    <property type="entry name" value="Helicase_C-like"/>
</dbReference>
<proteinExistence type="predicted"/>
<dbReference type="Gene3D" id="3.40.50.300">
    <property type="entry name" value="P-loop containing nucleotide triphosphate hydrolases"/>
    <property type="match status" value="1"/>
</dbReference>
<dbReference type="PROSITE" id="PS51194">
    <property type="entry name" value="HELICASE_CTER"/>
    <property type="match status" value="1"/>
</dbReference>
<dbReference type="SMART" id="SM00490">
    <property type="entry name" value="HELICc"/>
    <property type="match status" value="1"/>
</dbReference>
<organism evidence="3 4">
    <name type="scientific">Rhipicephalus microplus</name>
    <name type="common">Cattle tick</name>
    <name type="synonym">Boophilus microplus</name>
    <dbReference type="NCBI Taxonomy" id="6941"/>
    <lineage>
        <taxon>Eukaryota</taxon>
        <taxon>Metazoa</taxon>
        <taxon>Ecdysozoa</taxon>
        <taxon>Arthropoda</taxon>
        <taxon>Chelicerata</taxon>
        <taxon>Arachnida</taxon>
        <taxon>Acari</taxon>
        <taxon>Parasitiformes</taxon>
        <taxon>Ixodida</taxon>
        <taxon>Ixodoidea</taxon>
        <taxon>Ixodidae</taxon>
        <taxon>Rhipicephalinae</taxon>
        <taxon>Rhipicephalus</taxon>
        <taxon>Boophilus</taxon>
    </lineage>
</organism>
<dbReference type="SUPFAM" id="SSF52540">
    <property type="entry name" value="P-loop containing nucleoside triphosphate hydrolases"/>
    <property type="match status" value="1"/>
</dbReference>
<dbReference type="AlphaFoldDB" id="A0A9J6ELB2"/>
<reference evidence="3" key="1">
    <citation type="journal article" date="2020" name="Cell">
        <title>Large-Scale Comparative Analyses of Tick Genomes Elucidate Their Genetic Diversity and Vector Capacities.</title>
        <authorList>
            <consortium name="Tick Genome and Microbiome Consortium (TIGMIC)"/>
            <person name="Jia N."/>
            <person name="Wang J."/>
            <person name="Shi W."/>
            <person name="Du L."/>
            <person name="Sun Y."/>
            <person name="Zhan W."/>
            <person name="Jiang J.F."/>
            <person name="Wang Q."/>
            <person name="Zhang B."/>
            <person name="Ji P."/>
            <person name="Bell-Sakyi L."/>
            <person name="Cui X.M."/>
            <person name="Yuan T.T."/>
            <person name="Jiang B.G."/>
            <person name="Yang W.F."/>
            <person name="Lam T.T."/>
            <person name="Chang Q.C."/>
            <person name="Ding S.J."/>
            <person name="Wang X.J."/>
            <person name="Zhu J.G."/>
            <person name="Ruan X.D."/>
            <person name="Zhao L."/>
            <person name="Wei J.T."/>
            <person name="Ye R.Z."/>
            <person name="Que T.C."/>
            <person name="Du C.H."/>
            <person name="Zhou Y.H."/>
            <person name="Cheng J.X."/>
            <person name="Dai P.F."/>
            <person name="Guo W.B."/>
            <person name="Han X.H."/>
            <person name="Huang E.J."/>
            <person name="Li L.F."/>
            <person name="Wei W."/>
            <person name="Gao Y.C."/>
            <person name="Liu J.Z."/>
            <person name="Shao H.Z."/>
            <person name="Wang X."/>
            <person name="Wang C.C."/>
            <person name="Yang T.C."/>
            <person name="Huo Q.B."/>
            <person name="Li W."/>
            <person name="Chen H.Y."/>
            <person name="Chen S.E."/>
            <person name="Zhou L.G."/>
            <person name="Ni X.B."/>
            <person name="Tian J.H."/>
            <person name="Sheng Y."/>
            <person name="Liu T."/>
            <person name="Pan Y.S."/>
            <person name="Xia L.Y."/>
            <person name="Li J."/>
            <person name="Zhao F."/>
            <person name="Cao W.C."/>
        </authorList>
    </citation>
    <scope>NUCLEOTIDE SEQUENCE</scope>
    <source>
        <strain evidence="3">Rmic-2018</strain>
    </source>
</reference>
<evidence type="ECO:0000313" key="4">
    <source>
        <dbReference type="Proteomes" id="UP000821866"/>
    </source>
</evidence>
<evidence type="ECO:0000256" key="1">
    <source>
        <dbReference type="SAM" id="MobiDB-lite"/>
    </source>
</evidence>
<dbReference type="Pfam" id="PF00271">
    <property type="entry name" value="Helicase_C"/>
    <property type="match status" value="1"/>
</dbReference>
<evidence type="ECO:0000259" key="2">
    <source>
        <dbReference type="PROSITE" id="PS51194"/>
    </source>
</evidence>
<sequence>MLRRYVVVPSNGPNEGTPEANVQRGKTRSSRNRQLRNKVNLPMFPVRYEPYPSARNRRAARNLRPPDWSNVPLPSYQRGFYTEHTRTAQRSSEEVEAYRNANEIIVTGRDVPKPILHTLVKLTCATKESWELAQKFTNDPVNISVGTATQEQQNKRVDRVVLICEKAKKVGKLVNLLKDILRDDTDQAIVFVERQQTVEHLASILCLQGWPAVGIHAKKTDQEHQEAFNALCSGKAFVLVATDMATKPIQLDRVRFVVSYDHPVHSSDYRRRYGHAIRLDGRGRTYTFLAPDDHVRARELMRFFRDNKLPLPHGLRKVANKVVQK</sequence>
<accession>A0A9J6ELB2</accession>
<keyword evidence="4" id="KW-1185">Reference proteome</keyword>
<feature type="domain" description="Helicase C-terminal" evidence="2">
    <location>
        <begin position="172"/>
        <end position="319"/>
    </location>
</feature>
<feature type="region of interest" description="Disordered" evidence="1">
    <location>
        <begin position="1"/>
        <end position="37"/>
    </location>
</feature>
<evidence type="ECO:0000313" key="3">
    <source>
        <dbReference type="EMBL" id="KAH8034900.1"/>
    </source>
</evidence>
<comment type="caution">
    <text evidence="3">The sequence shown here is derived from an EMBL/GenBank/DDBJ whole genome shotgun (WGS) entry which is preliminary data.</text>
</comment>
<name>A0A9J6ELB2_RHIMP</name>
<feature type="compositionally biased region" description="Basic residues" evidence="1">
    <location>
        <begin position="25"/>
        <end position="36"/>
    </location>
</feature>
<dbReference type="Proteomes" id="UP000821866">
    <property type="component" value="Chromosome 11"/>
</dbReference>
<reference evidence="3" key="2">
    <citation type="submission" date="2021-09" db="EMBL/GenBank/DDBJ databases">
        <authorList>
            <person name="Jia N."/>
            <person name="Wang J."/>
            <person name="Shi W."/>
            <person name="Du L."/>
            <person name="Sun Y."/>
            <person name="Zhan W."/>
            <person name="Jiang J."/>
            <person name="Wang Q."/>
            <person name="Zhang B."/>
            <person name="Ji P."/>
            <person name="Sakyi L.B."/>
            <person name="Cui X."/>
            <person name="Yuan T."/>
            <person name="Jiang B."/>
            <person name="Yang W."/>
            <person name="Lam T.T.-Y."/>
            <person name="Chang Q."/>
            <person name="Ding S."/>
            <person name="Wang X."/>
            <person name="Zhu J."/>
            <person name="Ruan X."/>
            <person name="Zhao L."/>
            <person name="Wei J."/>
            <person name="Que T."/>
            <person name="Du C."/>
            <person name="Cheng J."/>
            <person name="Dai P."/>
            <person name="Han X."/>
            <person name="Huang E."/>
            <person name="Gao Y."/>
            <person name="Liu J."/>
            <person name="Shao H."/>
            <person name="Ye R."/>
            <person name="Li L."/>
            <person name="Wei W."/>
            <person name="Wang X."/>
            <person name="Wang C."/>
            <person name="Huo Q."/>
            <person name="Li W."/>
            <person name="Guo W."/>
            <person name="Chen H."/>
            <person name="Chen S."/>
            <person name="Zhou L."/>
            <person name="Zhou L."/>
            <person name="Ni X."/>
            <person name="Tian J."/>
            <person name="Zhou Y."/>
            <person name="Sheng Y."/>
            <person name="Liu T."/>
            <person name="Pan Y."/>
            <person name="Xia L."/>
            <person name="Li J."/>
            <person name="Zhao F."/>
            <person name="Cao W."/>
        </authorList>
    </citation>
    <scope>NUCLEOTIDE SEQUENCE</scope>
    <source>
        <strain evidence="3">Rmic-2018</strain>
        <tissue evidence="3">Larvae</tissue>
    </source>
</reference>
<dbReference type="InterPro" id="IPR027417">
    <property type="entry name" value="P-loop_NTPase"/>
</dbReference>
<dbReference type="VEuPathDB" id="VectorBase:LOC119181716"/>
<gene>
    <name evidence="3" type="ORF">HPB51_003187</name>
</gene>
<dbReference type="EMBL" id="JABSTU010000003">
    <property type="protein sequence ID" value="KAH8034900.1"/>
    <property type="molecule type" value="Genomic_DNA"/>
</dbReference>